<keyword evidence="7" id="KW-0812">Transmembrane</keyword>
<organism evidence="8 9">
    <name type="scientific">SAR86 cluster bacterium</name>
    <dbReference type="NCBI Taxonomy" id="2030880"/>
    <lineage>
        <taxon>Bacteria</taxon>
        <taxon>Pseudomonadati</taxon>
        <taxon>Pseudomonadota</taxon>
        <taxon>Gammaproteobacteria</taxon>
        <taxon>SAR86 cluster</taxon>
    </lineage>
</organism>
<dbReference type="AlphaFoldDB" id="A0A520MCT7"/>
<evidence type="ECO:0000256" key="4">
    <source>
        <dbReference type="ARBA" id="ARBA00022679"/>
    </source>
</evidence>
<dbReference type="Proteomes" id="UP000318359">
    <property type="component" value="Unassembled WGS sequence"/>
</dbReference>
<feature type="transmembrane region" description="Helical" evidence="7">
    <location>
        <begin position="23"/>
        <end position="41"/>
    </location>
</feature>
<evidence type="ECO:0000313" key="8">
    <source>
        <dbReference type="EMBL" id="RZO19042.1"/>
    </source>
</evidence>
<accession>A0A520MCT7</accession>
<keyword evidence="2" id="KW-1003">Cell membrane</keyword>
<dbReference type="PANTHER" id="PTHR30606">
    <property type="entry name" value="LIPID A BIOSYNTHESIS LAUROYL ACYLTRANSFERASE"/>
    <property type="match status" value="1"/>
</dbReference>
<keyword evidence="5 7" id="KW-0472">Membrane</keyword>
<reference evidence="8 9" key="1">
    <citation type="submission" date="2019-02" db="EMBL/GenBank/DDBJ databases">
        <title>Prokaryotic population dynamics and viral predation in marine succession experiment using metagenomics: the confinement effect.</title>
        <authorList>
            <person name="Haro-Moreno J.M."/>
            <person name="Rodriguez-Valera F."/>
            <person name="Lopez-Perez M."/>
        </authorList>
    </citation>
    <scope>NUCLEOTIDE SEQUENCE [LARGE SCALE GENOMIC DNA]</scope>
    <source>
        <strain evidence="8">MED-G167</strain>
    </source>
</reference>
<evidence type="ECO:0000313" key="9">
    <source>
        <dbReference type="Proteomes" id="UP000318359"/>
    </source>
</evidence>
<feature type="transmembrane region" description="Helical" evidence="7">
    <location>
        <begin position="71"/>
        <end position="88"/>
    </location>
</feature>
<dbReference type="GO" id="GO:0005886">
    <property type="term" value="C:plasma membrane"/>
    <property type="evidence" value="ECO:0007669"/>
    <property type="project" value="UniProtKB-SubCell"/>
</dbReference>
<evidence type="ECO:0000256" key="3">
    <source>
        <dbReference type="ARBA" id="ARBA00022519"/>
    </source>
</evidence>
<dbReference type="Pfam" id="PF03279">
    <property type="entry name" value="Lip_A_acyltrans"/>
    <property type="match status" value="1"/>
</dbReference>
<comment type="subcellular location">
    <subcellularLocation>
        <location evidence="1">Cell inner membrane</location>
    </subcellularLocation>
</comment>
<keyword evidence="7" id="KW-1133">Transmembrane helix</keyword>
<protein>
    <recommendedName>
        <fullName evidence="10">Lipid A biosynthesis lauroyl acyltransferase</fullName>
    </recommendedName>
</protein>
<evidence type="ECO:0000256" key="5">
    <source>
        <dbReference type="ARBA" id="ARBA00023136"/>
    </source>
</evidence>
<sequence length="291" mass="33792">MKNIYILKIIISFWKMLSILPRFIHKPIGLLIGSIFLILPINRNKYSKRNINLCFPDLSNKKKANIYRKNILNSGMAILNTGVAWFWSDKRINDAVKYQIKGLDQLIEEQKRGNGVLLIFKHSLHLELDARILGINIPIYSVERVHNSSSFDEIQSKGRLKGIKDSADKNKPIKFVRWLKEGKTVLYAIDQDYGMNTSEIIKFFNTDAATITAPHKIISSTNCMTYFLNSYIEKGKLILSIENFNGDKSSPINFSQSLNDFIEKKVRLHPEEYLWQHRRFKSTLGKDNFYK</sequence>
<keyword evidence="4" id="KW-0808">Transferase</keyword>
<name>A0A520MCT7_9GAMM</name>
<dbReference type="GO" id="GO:0009247">
    <property type="term" value="P:glycolipid biosynthetic process"/>
    <property type="evidence" value="ECO:0007669"/>
    <property type="project" value="UniProtKB-ARBA"/>
</dbReference>
<evidence type="ECO:0000256" key="2">
    <source>
        <dbReference type="ARBA" id="ARBA00022475"/>
    </source>
</evidence>
<keyword evidence="3" id="KW-0997">Cell inner membrane</keyword>
<comment type="caution">
    <text evidence="8">The sequence shown here is derived from an EMBL/GenBank/DDBJ whole genome shotgun (WGS) entry which is preliminary data.</text>
</comment>
<evidence type="ECO:0000256" key="1">
    <source>
        <dbReference type="ARBA" id="ARBA00004533"/>
    </source>
</evidence>
<dbReference type="CDD" id="cd07984">
    <property type="entry name" value="LPLAT_LABLAT-like"/>
    <property type="match status" value="1"/>
</dbReference>
<dbReference type="GO" id="GO:0016746">
    <property type="term" value="F:acyltransferase activity"/>
    <property type="evidence" value="ECO:0007669"/>
    <property type="project" value="UniProtKB-KW"/>
</dbReference>
<keyword evidence="6" id="KW-0012">Acyltransferase</keyword>
<evidence type="ECO:0000256" key="6">
    <source>
        <dbReference type="ARBA" id="ARBA00023315"/>
    </source>
</evidence>
<proteinExistence type="predicted"/>
<evidence type="ECO:0000256" key="7">
    <source>
        <dbReference type="SAM" id="Phobius"/>
    </source>
</evidence>
<dbReference type="InterPro" id="IPR004960">
    <property type="entry name" value="LipA_acyltrans"/>
</dbReference>
<dbReference type="PANTHER" id="PTHR30606:SF9">
    <property type="entry name" value="LIPID A BIOSYNTHESIS LAUROYLTRANSFERASE"/>
    <property type="match status" value="1"/>
</dbReference>
<gene>
    <name evidence="8" type="ORF">EVB00_00270</name>
</gene>
<dbReference type="EMBL" id="SHBM01000002">
    <property type="protein sequence ID" value="RZO19042.1"/>
    <property type="molecule type" value="Genomic_DNA"/>
</dbReference>
<evidence type="ECO:0008006" key="10">
    <source>
        <dbReference type="Google" id="ProtNLM"/>
    </source>
</evidence>